<evidence type="ECO:0000313" key="1">
    <source>
        <dbReference type="EMBL" id="STY31041.1"/>
    </source>
</evidence>
<reference evidence="1 2" key="1">
    <citation type="submission" date="2018-06" db="EMBL/GenBank/DDBJ databases">
        <authorList>
            <consortium name="Pathogen Informatics"/>
            <person name="Doyle S."/>
        </authorList>
    </citation>
    <scope>NUCLEOTIDE SEQUENCE [LARGE SCALE GENOMIC DNA]</scope>
    <source>
        <strain evidence="1 2">NCTC11532</strain>
    </source>
</reference>
<dbReference type="EMBL" id="UGPB01000001">
    <property type="protein sequence ID" value="STY31041.1"/>
    <property type="molecule type" value="Genomic_DNA"/>
</dbReference>
<dbReference type="Proteomes" id="UP000255297">
    <property type="component" value="Unassembled WGS sequence"/>
</dbReference>
<evidence type="ECO:0000313" key="2">
    <source>
        <dbReference type="Proteomes" id="UP000255297"/>
    </source>
</evidence>
<gene>
    <name evidence="1" type="ORF">NCTC11532_02699</name>
</gene>
<dbReference type="RefSeq" id="WP_031563971.1">
    <property type="nucleotide sequence ID" value="NZ_CAAAIS010000009.1"/>
</dbReference>
<sequence>MRKRIVCFLLCTFLLAEKINADIPKDLMFHNEPIDALCFFNFEGKDLDLQHCGLAKEKYLVKGHDSSLLAKGYIGFNWQDPLFPDSAQGYSYYKFFSAGENQYWLYTLNSGGGTGNFTAIHQVKRKNENTLEIKTLTGGDRCNGGLQDVTQYQDQLRFSQNLTAYDLLALASTSEPTVKAYDDLAACAICCVADAFYELDANAQLKLRYVDLGNIKDAKELPEQGALQPCFNQLLTSYIQAGKTKLTQDILHEFALKFEKTCKESK</sequence>
<proteinExistence type="predicted"/>
<dbReference type="OrthoDB" id="5653424at2"/>
<dbReference type="AlphaFoldDB" id="A0A378LVX2"/>
<protein>
    <submittedName>
        <fullName evidence="1">Uncharacterized protein</fullName>
    </submittedName>
</protein>
<organism evidence="1 2">
    <name type="scientific">Legionella wadsworthii</name>
    <dbReference type="NCBI Taxonomy" id="28088"/>
    <lineage>
        <taxon>Bacteria</taxon>
        <taxon>Pseudomonadati</taxon>
        <taxon>Pseudomonadota</taxon>
        <taxon>Gammaproteobacteria</taxon>
        <taxon>Legionellales</taxon>
        <taxon>Legionellaceae</taxon>
        <taxon>Legionella</taxon>
    </lineage>
</organism>
<keyword evidence="2" id="KW-1185">Reference proteome</keyword>
<accession>A0A378LVX2</accession>
<dbReference type="STRING" id="1122170.GCA_000701265_02950"/>
<name>A0A378LVX2_9GAMM</name>